<reference evidence="1" key="1">
    <citation type="submission" date="2024-02" db="EMBL/GenBank/DDBJ databases">
        <title>Metagenome Assembled Genome of Zalaria obscura JY119.</title>
        <authorList>
            <person name="Vighnesh L."/>
            <person name="Jagadeeshwari U."/>
            <person name="Venkata Ramana C."/>
            <person name="Sasikala C."/>
        </authorList>
    </citation>
    <scope>NUCLEOTIDE SEQUENCE</scope>
    <source>
        <strain evidence="1">JY119</strain>
    </source>
</reference>
<accession>A0ACC3SC71</accession>
<sequence>MAYSKVQLKDVEIPGESAIDDIVATEMVKISLIKVNILRTNLFFSDLTTLCIKNIANELHEWNNTLPAPLILINVVYNTQPMTFQAYTACTIVLHVVAQKQLHGVPAKDLHDHWSQADKCLAVLRFCSDVDPMAFQFYHTLSQYFDALQDAAGIALSTKTSPSLSQPATTGAASNATLHTATFISSPNRPTVPPSAQSQRDDYLVRIPDPSSPTATFAFGLIDLLCHPLKDPQRSNDHATSTWAEMAGGIEPAGLAKRLDQRLEVTSPFDWRGVDGVRNDGMLTDLLGSVRPGRFWGEVEGAAWG</sequence>
<protein>
    <submittedName>
        <fullName evidence="1">Uncharacterized protein</fullName>
    </submittedName>
</protein>
<evidence type="ECO:0000313" key="2">
    <source>
        <dbReference type="Proteomes" id="UP001320706"/>
    </source>
</evidence>
<dbReference type="EMBL" id="JAMKPW020000021">
    <property type="protein sequence ID" value="KAK8207613.1"/>
    <property type="molecule type" value="Genomic_DNA"/>
</dbReference>
<evidence type="ECO:0000313" key="1">
    <source>
        <dbReference type="EMBL" id="KAK8207613.1"/>
    </source>
</evidence>
<name>A0ACC3SC71_9PEZI</name>
<gene>
    <name evidence="1" type="ORF">M8818_004267</name>
</gene>
<keyword evidence="2" id="KW-1185">Reference proteome</keyword>
<proteinExistence type="predicted"/>
<dbReference type="Proteomes" id="UP001320706">
    <property type="component" value="Unassembled WGS sequence"/>
</dbReference>
<organism evidence="1 2">
    <name type="scientific">Zalaria obscura</name>
    <dbReference type="NCBI Taxonomy" id="2024903"/>
    <lineage>
        <taxon>Eukaryota</taxon>
        <taxon>Fungi</taxon>
        <taxon>Dikarya</taxon>
        <taxon>Ascomycota</taxon>
        <taxon>Pezizomycotina</taxon>
        <taxon>Dothideomycetes</taxon>
        <taxon>Dothideomycetidae</taxon>
        <taxon>Dothideales</taxon>
        <taxon>Zalariaceae</taxon>
        <taxon>Zalaria</taxon>
    </lineage>
</organism>
<comment type="caution">
    <text evidence="1">The sequence shown here is derived from an EMBL/GenBank/DDBJ whole genome shotgun (WGS) entry which is preliminary data.</text>
</comment>